<evidence type="ECO:0000313" key="3">
    <source>
        <dbReference type="Proteomes" id="UP001235840"/>
    </source>
</evidence>
<keyword evidence="2" id="KW-0808">Transferase</keyword>
<accession>A0ABT9VYV1</accession>
<dbReference type="RefSeq" id="WP_307394177.1">
    <property type="nucleotide sequence ID" value="NZ_BAAADK010000048.1"/>
</dbReference>
<name>A0ABT9VYV1_9BACI</name>
<feature type="domain" description="Aminoglycoside phosphotransferase" evidence="1">
    <location>
        <begin position="6"/>
        <end position="44"/>
    </location>
</feature>
<keyword evidence="2" id="KW-0418">Kinase</keyword>
<protein>
    <submittedName>
        <fullName evidence="2">Aminoglycoside phosphotransferase (APT) family kinase protein</fullName>
    </submittedName>
</protein>
<dbReference type="GO" id="GO:0016301">
    <property type="term" value="F:kinase activity"/>
    <property type="evidence" value="ECO:0007669"/>
    <property type="project" value="UniProtKB-KW"/>
</dbReference>
<gene>
    <name evidence="2" type="ORF">J2S11_002077</name>
</gene>
<organism evidence="2 3">
    <name type="scientific">Caldalkalibacillus horti</name>
    <dbReference type="NCBI Taxonomy" id="77523"/>
    <lineage>
        <taxon>Bacteria</taxon>
        <taxon>Bacillati</taxon>
        <taxon>Bacillota</taxon>
        <taxon>Bacilli</taxon>
        <taxon>Bacillales</taxon>
        <taxon>Bacillaceae</taxon>
        <taxon>Caldalkalibacillus</taxon>
    </lineage>
</organism>
<dbReference type="Pfam" id="PF01636">
    <property type="entry name" value="APH"/>
    <property type="match status" value="1"/>
</dbReference>
<evidence type="ECO:0000313" key="2">
    <source>
        <dbReference type="EMBL" id="MDQ0166176.1"/>
    </source>
</evidence>
<evidence type="ECO:0000259" key="1">
    <source>
        <dbReference type="Pfam" id="PF01636"/>
    </source>
</evidence>
<dbReference type="SUPFAM" id="SSF56112">
    <property type="entry name" value="Protein kinase-like (PK-like)"/>
    <property type="match status" value="1"/>
</dbReference>
<comment type="caution">
    <text evidence="2">The sequence shown here is derived from an EMBL/GenBank/DDBJ whole genome shotgun (WGS) entry which is preliminary data.</text>
</comment>
<dbReference type="InterPro" id="IPR002575">
    <property type="entry name" value="Aminoglycoside_PTrfase"/>
</dbReference>
<keyword evidence="3" id="KW-1185">Reference proteome</keyword>
<reference evidence="2 3" key="1">
    <citation type="submission" date="2023-07" db="EMBL/GenBank/DDBJ databases">
        <title>Genomic Encyclopedia of Type Strains, Phase IV (KMG-IV): sequencing the most valuable type-strain genomes for metagenomic binning, comparative biology and taxonomic classification.</title>
        <authorList>
            <person name="Goeker M."/>
        </authorList>
    </citation>
    <scope>NUCLEOTIDE SEQUENCE [LARGE SCALE GENOMIC DNA]</scope>
    <source>
        <strain evidence="2 3">DSM 12751</strain>
    </source>
</reference>
<sequence length="52" mass="6216">MFDSSKKRLDHRDLWMDNLLFHGNRVSAVLDFDRRKYDYPQLDVDRAIMSGA</sequence>
<dbReference type="Proteomes" id="UP001235840">
    <property type="component" value="Unassembled WGS sequence"/>
</dbReference>
<dbReference type="InterPro" id="IPR011009">
    <property type="entry name" value="Kinase-like_dom_sf"/>
</dbReference>
<proteinExistence type="predicted"/>
<dbReference type="Gene3D" id="3.90.1200.10">
    <property type="match status" value="1"/>
</dbReference>
<dbReference type="EMBL" id="JAUSTY010000007">
    <property type="protein sequence ID" value="MDQ0166176.1"/>
    <property type="molecule type" value="Genomic_DNA"/>
</dbReference>